<dbReference type="InterPro" id="IPR031165">
    <property type="entry name" value="GNAT_YJDJ"/>
</dbReference>
<protein>
    <recommendedName>
        <fullName evidence="1">N-acetyltransferase domain-containing protein</fullName>
    </recommendedName>
</protein>
<keyword evidence="3" id="KW-1185">Reference proteome</keyword>
<dbReference type="PANTHER" id="PTHR31435:SF9">
    <property type="entry name" value="PROTEIN NATD1"/>
    <property type="match status" value="1"/>
</dbReference>
<proteinExistence type="predicted"/>
<evidence type="ECO:0000313" key="2">
    <source>
        <dbReference type="EMBL" id="BEG99033.1"/>
    </source>
</evidence>
<dbReference type="SUPFAM" id="SSF55729">
    <property type="entry name" value="Acyl-CoA N-acyltransferases (Nat)"/>
    <property type="match status" value="1"/>
</dbReference>
<reference evidence="2 3" key="1">
    <citation type="submission" date="2023-04" db="EMBL/GenBank/DDBJ databases">
        <title>Draft genome sequence of acteroides sedimenti strain YN3PY1.</title>
        <authorList>
            <person name="Yoshida N."/>
        </authorList>
    </citation>
    <scope>NUCLEOTIDE SEQUENCE [LARGE SCALE GENOMIC DNA]</scope>
    <source>
        <strain evidence="2 3">YN3PY1</strain>
    </source>
</reference>
<name>A0ABM8IAH7_9BACE</name>
<sequence>MIECVILHNEKENRFETEVDGQFAYVDYIPYEGGLDFTHTWVPREIGGKGVAAALVDHALQYARDNHLKVIASCPYVKAYVQKHDEYKILCQ</sequence>
<organism evidence="2 3">
    <name type="scientific">Bacteroides sedimenti</name>
    <dbReference type="NCBI Taxonomy" id="2136147"/>
    <lineage>
        <taxon>Bacteria</taxon>
        <taxon>Pseudomonadati</taxon>
        <taxon>Bacteroidota</taxon>
        <taxon>Bacteroidia</taxon>
        <taxon>Bacteroidales</taxon>
        <taxon>Bacteroidaceae</taxon>
        <taxon>Bacteroides</taxon>
    </lineage>
</organism>
<evidence type="ECO:0000259" key="1">
    <source>
        <dbReference type="PROSITE" id="PS51729"/>
    </source>
</evidence>
<dbReference type="PROSITE" id="PS51729">
    <property type="entry name" value="GNAT_YJDJ"/>
    <property type="match status" value="1"/>
</dbReference>
<dbReference type="PANTHER" id="PTHR31435">
    <property type="entry name" value="PROTEIN NATD1"/>
    <property type="match status" value="1"/>
</dbReference>
<gene>
    <name evidence="2" type="ORF">BSYN_12980</name>
</gene>
<feature type="domain" description="N-acetyltransferase" evidence="1">
    <location>
        <begin position="7"/>
        <end position="92"/>
    </location>
</feature>
<dbReference type="InterPro" id="IPR045057">
    <property type="entry name" value="Gcn5-rel_NAT"/>
</dbReference>
<accession>A0ABM8IAH7</accession>
<dbReference type="EMBL" id="AP028055">
    <property type="protein sequence ID" value="BEG99033.1"/>
    <property type="molecule type" value="Genomic_DNA"/>
</dbReference>
<evidence type="ECO:0000313" key="3">
    <source>
        <dbReference type="Proteomes" id="UP001496674"/>
    </source>
</evidence>
<dbReference type="Pfam" id="PF14542">
    <property type="entry name" value="Acetyltransf_CG"/>
    <property type="match status" value="1"/>
</dbReference>
<dbReference type="RefSeq" id="WP_353334238.1">
    <property type="nucleotide sequence ID" value="NZ_AP028055.1"/>
</dbReference>
<dbReference type="InterPro" id="IPR016181">
    <property type="entry name" value="Acyl_CoA_acyltransferase"/>
</dbReference>
<dbReference type="Gene3D" id="3.40.630.30">
    <property type="match status" value="1"/>
</dbReference>
<dbReference type="Proteomes" id="UP001496674">
    <property type="component" value="Chromosome"/>
</dbReference>